<keyword evidence="2" id="KW-0812">Transmembrane</keyword>
<dbReference type="SUPFAM" id="SSF56784">
    <property type="entry name" value="HAD-like"/>
    <property type="match status" value="1"/>
</dbReference>
<keyword evidence="3" id="KW-1133">Transmembrane helix</keyword>
<dbReference type="Gene3D" id="1.20.1110.10">
    <property type="entry name" value="Calcium-transporting ATPase, transmembrane domain"/>
    <property type="match status" value="2"/>
</dbReference>
<feature type="domain" description="Cation-transporting P-type ATPase C-terminal" evidence="6">
    <location>
        <begin position="390"/>
        <end position="441"/>
    </location>
</feature>
<dbReference type="InterPro" id="IPR006068">
    <property type="entry name" value="ATPase_P-typ_cation-transptr_C"/>
</dbReference>
<dbReference type="OrthoDB" id="3352408at2759"/>
<keyword evidence="4" id="KW-0472">Membrane</keyword>
<dbReference type="Gene3D" id="2.70.150.10">
    <property type="entry name" value="Calcium-transporting ATPase, cytoplasmic transduction domain A"/>
    <property type="match status" value="1"/>
</dbReference>
<evidence type="ECO:0000256" key="1">
    <source>
        <dbReference type="ARBA" id="ARBA00004370"/>
    </source>
</evidence>
<dbReference type="GO" id="GO:0016020">
    <property type="term" value="C:membrane"/>
    <property type="evidence" value="ECO:0007669"/>
    <property type="project" value="UniProtKB-SubCell"/>
</dbReference>
<dbReference type="InterPro" id="IPR023298">
    <property type="entry name" value="ATPase_P-typ_TM_dom_sf"/>
</dbReference>
<dbReference type="Gene3D" id="3.40.50.1000">
    <property type="entry name" value="HAD superfamily/HAD-like"/>
    <property type="match status" value="2"/>
</dbReference>
<proteinExistence type="predicted"/>
<evidence type="ECO:0000259" key="6">
    <source>
        <dbReference type="Pfam" id="PF00689"/>
    </source>
</evidence>
<dbReference type="Pfam" id="PF00689">
    <property type="entry name" value="Cation_ATPase_C"/>
    <property type="match status" value="1"/>
</dbReference>
<name>A0A8E2EAL6_9PEZI</name>
<accession>A0A8E2EAL6</accession>
<dbReference type="GO" id="GO:0030001">
    <property type="term" value="P:metal ion transport"/>
    <property type="evidence" value="ECO:0007669"/>
    <property type="project" value="UniProtKB-ARBA"/>
</dbReference>
<organism evidence="7 8">
    <name type="scientific">Lepidopterella palustris CBS 459.81</name>
    <dbReference type="NCBI Taxonomy" id="1314670"/>
    <lineage>
        <taxon>Eukaryota</taxon>
        <taxon>Fungi</taxon>
        <taxon>Dikarya</taxon>
        <taxon>Ascomycota</taxon>
        <taxon>Pezizomycotina</taxon>
        <taxon>Dothideomycetes</taxon>
        <taxon>Pleosporomycetidae</taxon>
        <taxon>Mytilinidiales</taxon>
        <taxon>Argynnaceae</taxon>
        <taxon>Lepidopterella</taxon>
    </lineage>
</organism>
<dbReference type="InterPro" id="IPR023214">
    <property type="entry name" value="HAD_sf"/>
</dbReference>
<evidence type="ECO:0000259" key="5">
    <source>
        <dbReference type="Pfam" id="PF00122"/>
    </source>
</evidence>
<dbReference type="SUPFAM" id="SSF81665">
    <property type="entry name" value="Calcium ATPase, transmembrane domain M"/>
    <property type="match status" value="1"/>
</dbReference>
<evidence type="ECO:0000256" key="3">
    <source>
        <dbReference type="ARBA" id="ARBA00022989"/>
    </source>
</evidence>
<evidence type="ECO:0000313" key="7">
    <source>
        <dbReference type="EMBL" id="OCK80310.1"/>
    </source>
</evidence>
<dbReference type="InterPro" id="IPR008250">
    <property type="entry name" value="ATPase_P-typ_transduc_dom_A_sf"/>
</dbReference>
<protein>
    <submittedName>
        <fullName evidence="7">Calcium ATPase</fullName>
    </submittedName>
</protein>
<dbReference type="Proteomes" id="UP000250266">
    <property type="component" value="Unassembled WGS sequence"/>
</dbReference>
<reference evidence="7 8" key="1">
    <citation type="journal article" date="2016" name="Nat. Commun.">
        <title>Ectomycorrhizal ecology is imprinted in the genome of the dominant symbiotic fungus Cenococcum geophilum.</title>
        <authorList>
            <consortium name="DOE Joint Genome Institute"/>
            <person name="Peter M."/>
            <person name="Kohler A."/>
            <person name="Ohm R.A."/>
            <person name="Kuo A."/>
            <person name="Krutzmann J."/>
            <person name="Morin E."/>
            <person name="Arend M."/>
            <person name="Barry K.W."/>
            <person name="Binder M."/>
            <person name="Choi C."/>
            <person name="Clum A."/>
            <person name="Copeland A."/>
            <person name="Grisel N."/>
            <person name="Haridas S."/>
            <person name="Kipfer T."/>
            <person name="LaButti K."/>
            <person name="Lindquist E."/>
            <person name="Lipzen A."/>
            <person name="Maire R."/>
            <person name="Meier B."/>
            <person name="Mihaltcheva S."/>
            <person name="Molinier V."/>
            <person name="Murat C."/>
            <person name="Poggeler S."/>
            <person name="Quandt C.A."/>
            <person name="Sperisen C."/>
            <person name="Tritt A."/>
            <person name="Tisserant E."/>
            <person name="Crous P.W."/>
            <person name="Henrissat B."/>
            <person name="Nehls U."/>
            <person name="Egli S."/>
            <person name="Spatafora J.W."/>
            <person name="Grigoriev I.V."/>
            <person name="Martin F.M."/>
        </authorList>
    </citation>
    <scope>NUCLEOTIDE SEQUENCE [LARGE SCALE GENOMIC DNA]</scope>
    <source>
        <strain evidence="7 8">CBS 459.81</strain>
    </source>
</reference>
<keyword evidence="8" id="KW-1185">Reference proteome</keyword>
<evidence type="ECO:0000256" key="2">
    <source>
        <dbReference type="ARBA" id="ARBA00022692"/>
    </source>
</evidence>
<dbReference type="SUPFAM" id="SSF81653">
    <property type="entry name" value="Calcium ATPase, transduction domain A"/>
    <property type="match status" value="1"/>
</dbReference>
<dbReference type="EMBL" id="KV744966">
    <property type="protein sequence ID" value="OCK80310.1"/>
    <property type="molecule type" value="Genomic_DNA"/>
</dbReference>
<gene>
    <name evidence="7" type="ORF">K432DRAFT_443268</name>
</gene>
<dbReference type="PANTHER" id="PTHR42861">
    <property type="entry name" value="CALCIUM-TRANSPORTING ATPASE"/>
    <property type="match status" value="1"/>
</dbReference>
<evidence type="ECO:0000256" key="4">
    <source>
        <dbReference type="ARBA" id="ARBA00023136"/>
    </source>
</evidence>
<sequence>MGTKNISSATQHRSDTFQATWHVESGLGAAQVNELQGQYGKNTLASEGGVRWYAVLLKKIPSAEVVPGDIVIIKTGDTIPANLGIFESMNLEYDEKIVKGEDKDTEFDFSSCNPLECGEGGRFNMAYSPSTVTKGRARGIVVFTGINTEIGNIAESMRGTQRKPNRPLSRKSHGNLQFAKGLVLRIWDSVGKFLGFTVVPYSDSCNLRNFPGIAVIPESLVAVLTITFVTDMTQMRKHRVLMRKLSALEALGRITNICSDKQTTVTAISKVGITSRDFSVLSSVVANSLVEKAAESNSMTDKEIHAMPELPFVTARCAPNTKSRMIATLHRRKGCAPIIGDGVNDSPSLQAADKFDLPPITTQLLASNIAEAVLLVLGLCFQDNDGFPVFPLLPLRIVWINMVTSGFPTFSLDREKVAYDVMNQPPRFISTGVFSKQIIADTYCTA</sequence>
<dbReference type="Pfam" id="PF00122">
    <property type="entry name" value="E1-E2_ATPase"/>
    <property type="match status" value="1"/>
</dbReference>
<dbReference type="InterPro" id="IPR036412">
    <property type="entry name" value="HAD-like_sf"/>
</dbReference>
<dbReference type="InterPro" id="IPR059000">
    <property type="entry name" value="ATPase_P-type_domA"/>
</dbReference>
<dbReference type="AlphaFoldDB" id="A0A8E2EAL6"/>
<evidence type="ECO:0000313" key="8">
    <source>
        <dbReference type="Proteomes" id="UP000250266"/>
    </source>
</evidence>
<comment type="subcellular location">
    <subcellularLocation>
        <location evidence="1">Membrane</location>
    </subcellularLocation>
</comment>
<feature type="domain" description="P-type ATPase A" evidence="5">
    <location>
        <begin position="58"/>
        <end position="157"/>
    </location>
</feature>